<dbReference type="EMBL" id="MT732451">
    <property type="protein sequence ID" value="QQO97548.1"/>
    <property type="molecule type" value="Genomic_DNA"/>
</dbReference>
<evidence type="ECO:0000313" key="2">
    <source>
        <dbReference type="Proteomes" id="UP000693768"/>
    </source>
</evidence>
<sequence>MEERFKTITDLLLLAGVQSTPMVLELIENVTKEFDDKGDKVTLKDIRDLKTMVEDKYTKKEEAAK</sequence>
<gene>
    <name evidence="1" type="ORF">Molly1_63</name>
</gene>
<accession>A0A8E4XXZ5</accession>
<dbReference type="Proteomes" id="UP000693768">
    <property type="component" value="Segment"/>
</dbReference>
<name>A0A8E4XXZ5_9CAUD</name>
<organism evidence="1 2">
    <name type="scientific">Maribacter phage Molly_1</name>
    <dbReference type="NCBI Taxonomy" id="2745685"/>
    <lineage>
        <taxon>Viruses</taxon>
        <taxon>Duplodnaviria</taxon>
        <taxon>Heunggongvirae</taxon>
        <taxon>Uroviricota</taxon>
        <taxon>Caudoviricetes</taxon>
        <taxon>Molycolviridae</taxon>
        <taxon>Mollyvirus</taxon>
        <taxon>Mollyvirus molly</taxon>
    </lineage>
</organism>
<proteinExistence type="predicted"/>
<evidence type="ECO:0000313" key="1">
    <source>
        <dbReference type="EMBL" id="QQO97548.1"/>
    </source>
</evidence>
<reference evidence="1" key="1">
    <citation type="submission" date="2020-07" db="EMBL/GenBank/DDBJ databases">
        <title>Highly diverse flavobacterial phages as mortality factor during North Sea spring blooms.</title>
        <authorList>
            <person name="Bartlau N."/>
            <person name="Wichels A."/>
            <person name="Krohne G."/>
            <person name="Adriaenssens E.M."/>
            <person name="Heins A."/>
            <person name="Fuchs B.M."/>
            <person name="Amann R."/>
            <person name="Moraru C."/>
        </authorList>
    </citation>
    <scope>NUCLEOTIDE SEQUENCE</scope>
</reference>
<keyword evidence="2" id="KW-1185">Reference proteome</keyword>
<protein>
    <submittedName>
        <fullName evidence="1">Uncharacterized protein</fullName>
    </submittedName>
</protein>